<dbReference type="OrthoDB" id="6183171at2"/>
<evidence type="ECO:0000313" key="4">
    <source>
        <dbReference type="Proteomes" id="UP000193495"/>
    </source>
</evidence>
<feature type="region of interest" description="Disordered" evidence="1">
    <location>
        <begin position="357"/>
        <end position="384"/>
    </location>
</feature>
<protein>
    <recommendedName>
        <fullName evidence="6">Plasmid recombination enzyme</fullName>
    </recommendedName>
</protein>
<name>A0A1X6Z8X3_9RHOB</name>
<reference evidence="2 5" key="2">
    <citation type="submission" date="2018-03" db="EMBL/GenBank/DDBJ databases">
        <title>Genomic Encyclopedia of Archaeal and Bacterial Type Strains, Phase II (KMG-II): from individual species to whole genera.</title>
        <authorList>
            <person name="Goeker M."/>
        </authorList>
    </citation>
    <scope>NUCLEOTIDE SEQUENCE [LARGE SCALE GENOMIC DNA]</scope>
    <source>
        <strain evidence="2 5">DSM 29956</strain>
    </source>
</reference>
<keyword evidence="5" id="KW-1185">Reference proteome</keyword>
<dbReference type="EMBL" id="PYGB01000004">
    <property type="protein sequence ID" value="PSK86578.1"/>
    <property type="molecule type" value="Genomic_DNA"/>
</dbReference>
<dbReference type="Proteomes" id="UP000193495">
    <property type="component" value="Unassembled WGS sequence"/>
</dbReference>
<dbReference type="Proteomes" id="UP000240624">
    <property type="component" value="Unassembled WGS sequence"/>
</dbReference>
<evidence type="ECO:0000313" key="2">
    <source>
        <dbReference type="EMBL" id="PSK86578.1"/>
    </source>
</evidence>
<sequence>MQGYQFAHMETWSRQGGAVQNGRQETVRRNGQRSWSAQQIIDEAERVPDACEHVPYTGKKPLVLAGTCGSFDELRKAHEAASTIKLSFPYRDKKTGKTSTRRRHLRADTHSLYTAVISLPVTTEEALSDPEKMRECMRVFRMAKAFEKRRIEALGGELAMAVIHCDERQVHMHLYGLDRTRGSVNALHPGRAALDDFRERHGALSKRDTNLFAQSKRAYCDAMREWQRDLHREVFSKVGLLRHGPKRARLSRPDYIKAMQAAEERASTATDLKDIQKFAEAATSIATLLDEREAINDEREDAFDTREIRLKGFAEILDTRGAVMAQTSRHTTQLAQKTAAMAASFDARGAALDIRQKDLERRETRTDARHAEADKRDEEHARRNDELDASLAVVEAMTGGLVVYDESGEQPELRRAATGKSSTAWANFLVRTKAAPSAAIATAGQLSESLAALRKRAAKEGLAEARTTALAELRDAFGALGKASASLGSVHQFALQLIGRLTGSNEREVAKQKLDDLTKGTVNDIYKAGVRVSKADIEKKIE</sequence>
<reference evidence="3 4" key="1">
    <citation type="submission" date="2017-03" db="EMBL/GenBank/DDBJ databases">
        <authorList>
            <person name="Afonso C.L."/>
            <person name="Miller P.J."/>
            <person name="Scott M.A."/>
            <person name="Spackman E."/>
            <person name="Goraichik I."/>
            <person name="Dimitrov K.M."/>
            <person name="Suarez D.L."/>
            <person name="Swayne D.E."/>
        </authorList>
    </citation>
    <scope>NUCLEOTIDE SEQUENCE [LARGE SCALE GENOMIC DNA]</scope>
    <source>
        <strain evidence="3 4">CECT 8367</strain>
    </source>
</reference>
<proteinExistence type="predicted"/>
<gene>
    <name evidence="2" type="ORF">CLV79_1047</name>
    <name evidence="3" type="ORF">LOS8367_01944</name>
</gene>
<evidence type="ECO:0000313" key="3">
    <source>
        <dbReference type="EMBL" id="SLN43956.1"/>
    </source>
</evidence>
<dbReference type="AlphaFoldDB" id="A0A1X6Z8X3"/>
<organism evidence="3 4">
    <name type="scientific">Limimaricola soesokkakensis</name>
    <dbReference type="NCBI Taxonomy" id="1343159"/>
    <lineage>
        <taxon>Bacteria</taxon>
        <taxon>Pseudomonadati</taxon>
        <taxon>Pseudomonadota</taxon>
        <taxon>Alphaproteobacteria</taxon>
        <taxon>Rhodobacterales</taxon>
        <taxon>Paracoccaceae</taxon>
        <taxon>Limimaricola</taxon>
    </lineage>
</organism>
<dbReference type="RefSeq" id="WP_085896267.1">
    <property type="nucleotide sequence ID" value="NZ_FWFY01000004.1"/>
</dbReference>
<evidence type="ECO:0000256" key="1">
    <source>
        <dbReference type="SAM" id="MobiDB-lite"/>
    </source>
</evidence>
<accession>A0A1X6Z8X3</accession>
<dbReference type="EMBL" id="FWFY01000004">
    <property type="protein sequence ID" value="SLN43956.1"/>
    <property type="molecule type" value="Genomic_DNA"/>
</dbReference>
<dbReference type="Gene3D" id="3.30.930.30">
    <property type="match status" value="1"/>
</dbReference>
<feature type="region of interest" description="Disordered" evidence="1">
    <location>
        <begin position="14"/>
        <end position="34"/>
    </location>
</feature>
<evidence type="ECO:0000313" key="5">
    <source>
        <dbReference type="Proteomes" id="UP000240624"/>
    </source>
</evidence>
<evidence type="ECO:0008006" key="6">
    <source>
        <dbReference type="Google" id="ProtNLM"/>
    </source>
</evidence>